<name>A0ABT9BN76_9MICO</name>
<sequence>MSDTTAPVPERSTRDASHHPRHRRDDVPVDGVREPDITEFGENPDTELAS</sequence>
<dbReference type="Proteomes" id="UP001241072">
    <property type="component" value="Unassembled WGS sequence"/>
</dbReference>
<dbReference type="RefSeq" id="WP_305002280.1">
    <property type="nucleotide sequence ID" value="NZ_JAUQUB010000001.1"/>
</dbReference>
<feature type="compositionally biased region" description="Acidic residues" evidence="1">
    <location>
        <begin position="37"/>
        <end position="50"/>
    </location>
</feature>
<evidence type="ECO:0000313" key="3">
    <source>
        <dbReference type="Proteomes" id="UP001241072"/>
    </source>
</evidence>
<keyword evidence="3" id="KW-1185">Reference proteome</keyword>
<feature type="region of interest" description="Disordered" evidence="1">
    <location>
        <begin position="1"/>
        <end position="50"/>
    </location>
</feature>
<organism evidence="2 3">
    <name type="scientific">Antiquaquibacter soli</name>
    <dbReference type="NCBI Taxonomy" id="3064523"/>
    <lineage>
        <taxon>Bacteria</taxon>
        <taxon>Bacillati</taxon>
        <taxon>Actinomycetota</taxon>
        <taxon>Actinomycetes</taxon>
        <taxon>Micrococcales</taxon>
        <taxon>Microbacteriaceae</taxon>
        <taxon>Antiquaquibacter</taxon>
    </lineage>
</organism>
<evidence type="ECO:0000256" key="1">
    <source>
        <dbReference type="SAM" id="MobiDB-lite"/>
    </source>
</evidence>
<protein>
    <submittedName>
        <fullName evidence="2">Uncharacterized protein</fullName>
    </submittedName>
</protein>
<feature type="compositionally biased region" description="Basic and acidic residues" evidence="1">
    <location>
        <begin position="11"/>
        <end position="36"/>
    </location>
</feature>
<proteinExistence type="predicted"/>
<comment type="caution">
    <text evidence="2">The sequence shown here is derived from an EMBL/GenBank/DDBJ whole genome shotgun (WGS) entry which is preliminary data.</text>
</comment>
<dbReference type="EMBL" id="JAUQUB010000001">
    <property type="protein sequence ID" value="MDO7881888.1"/>
    <property type="molecule type" value="Genomic_DNA"/>
</dbReference>
<gene>
    <name evidence="2" type="ORF">Q5716_06565</name>
</gene>
<evidence type="ECO:0000313" key="2">
    <source>
        <dbReference type="EMBL" id="MDO7881888.1"/>
    </source>
</evidence>
<accession>A0ABT9BN76</accession>
<reference evidence="2 3" key="1">
    <citation type="submission" date="2023-07" db="EMBL/GenBank/DDBJ databases">
        <title>Protaetiibacter sp. nov WY-16 isolated from soil.</title>
        <authorList>
            <person name="Liu B."/>
            <person name="Wan Y."/>
        </authorList>
    </citation>
    <scope>NUCLEOTIDE SEQUENCE [LARGE SCALE GENOMIC DNA]</scope>
    <source>
        <strain evidence="2 3">WY-16</strain>
    </source>
</reference>